<accession>A0AA35USC8</accession>
<reference evidence="6" key="1">
    <citation type="submission" date="2023-03" db="EMBL/GenBank/DDBJ databases">
        <authorList>
            <person name="Pearce D."/>
        </authorList>
    </citation>
    <scope>NUCLEOTIDE SEQUENCE</scope>
    <source>
        <strain evidence="6">Mc</strain>
    </source>
</reference>
<proteinExistence type="predicted"/>
<gene>
    <name evidence="6" type="ORF">MCNOR_2601</name>
</gene>
<name>A0AA35USC8_METCP</name>
<evidence type="ECO:0000259" key="5">
    <source>
        <dbReference type="Pfam" id="PF03160"/>
    </source>
</evidence>
<dbReference type="Pfam" id="PF03160">
    <property type="entry name" value="Calx-beta"/>
    <property type="match status" value="1"/>
</dbReference>
<dbReference type="AlphaFoldDB" id="A0AA35USC8"/>
<evidence type="ECO:0000256" key="2">
    <source>
        <dbReference type="ARBA" id="ARBA00022737"/>
    </source>
</evidence>
<dbReference type="GO" id="GO:0007154">
    <property type="term" value="P:cell communication"/>
    <property type="evidence" value="ECO:0007669"/>
    <property type="project" value="InterPro"/>
</dbReference>
<evidence type="ECO:0000313" key="7">
    <source>
        <dbReference type="Proteomes" id="UP001158598"/>
    </source>
</evidence>
<evidence type="ECO:0000313" key="6">
    <source>
        <dbReference type="EMBL" id="CAI8856580.1"/>
    </source>
</evidence>
<dbReference type="InterPro" id="IPR003644">
    <property type="entry name" value="Calx_beta"/>
</dbReference>
<feature type="signal peptide" evidence="4">
    <location>
        <begin position="1"/>
        <end position="28"/>
    </location>
</feature>
<dbReference type="SUPFAM" id="SSF141072">
    <property type="entry name" value="CalX-like"/>
    <property type="match status" value="1"/>
</dbReference>
<dbReference type="Gene3D" id="2.60.40.2030">
    <property type="match status" value="1"/>
</dbReference>
<dbReference type="Proteomes" id="UP001158598">
    <property type="component" value="Chromosome"/>
</dbReference>
<dbReference type="EMBL" id="OX458332">
    <property type="protein sequence ID" value="CAI8856580.1"/>
    <property type="molecule type" value="Genomic_DNA"/>
</dbReference>
<dbReference type="GO" id="GO:0016020">
    <property type="term" value="C:membrane"/>
    <property type="evidence" value="ECO:0007669"/>
    <property type="project" value="InterPro"/>
</dbReference>
<sequence length="601" mass="65114">MRFHLLLSRFSLNWLGVLIPLCLNPANAAPPDPFEGARHVLTVKFNVNRPVTDTEDQFRAVLQLMDAIDGETAGVAEHHPAKDATCDQCHVKDFISVDHYGLMINEANPAKSCEKAGCHSLTVAGEMPFYVKPFAPLDETRNAGLAKQRLAAARTLLRYAGSFKGNTAARLSGLPQIGSFSIDVRAQDKNINNLTHDVPLVFFEPKNAFDVKKNADLLPQYAAALSNEVLSLVEQDMSVPTRLEATVEARMARAADLHKHLALADQDMSIQPLLTNSQIALRYLATLPAEAADFMSSRLAEDFPAAVLKTDATTGEAATGLRRTVTWEIPAVANDGVNAATIVLQRNEEGSRTQPSTQLQFQRLAGSMRGTAVRMLESFQERYSAFAADHARFTLTYQASREEDKSLLTTAIGNSREAAGAGELRRTLTHNENTATGTLPAPGQVSAAIGAAKEIAAANPAAIRRLRSTLRFKPDLTTVSQIAGEVLLGSLPRVWVSAARTEIAEGSGERLVFTVSRETPMDRSLTVNLTLGGTARPGKDYIKPKLRVTLPKGVASVDVSVKLRDDRLVEGRETVTMAIAGRREYTRLPATEATVAIADDD</sequence>
<feature type="domain" description="Calx-beta" evidence="5">
    <location>
        <begin position="494"/>
        <end position="601"/>
    </location>
</feature>
<dbReference type="InterPro" id="IPR038081">
    <property type="entry name" value="CalX-like_sf"/>
</dbReference>
<evidence type="ECO:0000256" key="3">
    <source>
        <dbReference type="ARBA" id="ARBA00022837"/>
    </source>
</evidence>
<keyword evidence="3" id="KW-0106">Calcium</keyword>
<organism evidence="6 7">
    <name type="scientific">Methylococcus capsulatus</name>
    <dbReference type="NCBI Taxonomy" id="414"/>
    <lineage>
        <taxon>Bacteria</taxon>
        <taxon>Pseudomonadati</taxon>
        <taxon>Pseudomonadota</taxon>
        <taxon>Gammaproteobacteria</taxon>
        <taxon>Methylococcales</taxon>
        <taxon>Methylococcaceae</taxon>
        <taxon>Methylococcus</taxon>
    </lineage>
</organism>
<keyword evidence="1 4" id="KW-0732">Signal</keyword>
<protein>
    <submittedName>
        <fullName evidence="6">Calx-beta domain family</fullName>
    </submittedName>
</protein>
<evidence type="ECO:0000256" key="4">
    <source>
        <dbReference type="SAM" id="SignalP"/>
    </source>
</evidence>
<keyword evidence="2" id="KW-0677">Repeat</keyword>
<evidence type="ECO:0000256" key="1">
    <source>
        <dbReference type="ARBA" id="ARBA00022729"/>
    </source>
</evidence>
<feature type="chain" id="PRO_5041203262" evidence="4">
    <location>
        <begin position="29"/>
        <end position="601"/>
    </location>
</feature>